<dbReference type="SUPFAM" id="SSF50685">
    <property type="entry name" value="Barwin-like endoglucanases"/>
    <property type="match status" value="1"/>
</dbReference>
<keyword evidence="7" id="KW-1185">Reference proteome</keyword>
<proteinExistence type="predicted"/>
<dbReference type="Proteomes" id="UP000233551">
    <property type="component" value="Unassembled WGS sequence"/>
</dbReference>
<feature type="signal peptide" evidence="2">
    <location>
        <begin position="1"/>
        <end position="22"/>
    </location>
</feature>
<dbReference type="PRINTS" id="PR00602">
    <property type="entry name" value="BARWIN"/>
</dbReference>
<evidence type="ECO:0000313" key="5">
    <source>
        <dbReference type="EMBL" id="PKI44805.1"/>
    </source>
</evidence>
<dbReference type="OrthoDB" id="1461989at2759"/>
<dbReference type="PROSITE" id="PS00771">
    <property type="entry name" value="BARWIN_1"/>
    <property type="match status" value="1"/>
</dbReference>
<evidence type="ECO:0000313" key="6">
    <source>
        <dbReference type="Proteomes" id="UP000197138"/>
    </source>
</evidence>
<dbReference type="Pfam" id="PF00967">
    <property type="entry name" value="Barwin"/>
    <property type="match status" value="1"/>
</dbReference>
<dbReference type="Gene3D" id="2.40.40.10">
    <property type="entry name" value="RlpA-like domain"/>
    <property type="match status" value="1"/>
</dbReference>
<dbReference type="GO" id="GO:0042742">
    <property type="term" value="P:defense response to bacterium"/>
    <property type="evidence" value="ECO:0007669"/>
    <property type="project" value="InterPro"/>
</dbReference>
<evidence type="ECO:0000259" key="3">
    <source>
        <dbReference type="PROSITE" id="PS51174"/>
    </source>
</evidence>
<reference evidence="5 7" key="3">
    <citation type="submission" date="2017-11" db="EMBL/GenBank/DDBJ databases">
        <title>De-novo sequencing of pomegranate (Punica granatum L.) genome.</title>
        <authorList>
            <person name="Akparov Z."/>
            <person name="Amiraslanov A."/>
            <person name="Hajiyeva S."/>
            <person name="Abbasov M."/>
            <person name="Kaur K."/>
            <person name="Hamwieh A."/>
            <person name="Solovyev V."/>
            <person name="Salamov A."/>
            <person name="Braich B."/>
            <person name="Kosarev P."/>
            <person name="Mahmoud A."/>
            <person name="Hajiyev E."/>
            <person name="Babayeva S."/>
            <person name="Izzatullayeva V."/>
            <person name="Mammadov A."/>
            <person name="Mammadov A."/>
            <person name="Sharifova S."/>
            <person name="Ojaghi J."/>
            <person name="Eynullazada K."/>
            <person name="Bayramov B."/>
            <person name="Abdulazimova A."/>
            <person name="Shahmuradov I."/>
        </authorList>
    </citation>
    <scope>NUCLEOTIDE SEQUENCE [LARGE SCALE GENOMIC DNA]</scope>
    <source>
        <strain evidence="5">AG2017</strain>
        <strain evidence="7">cv. AG2017</strain>
        <tissue evidence="5">Leaf</tissue>
    </source>
</reference>
<dbReference type="GO" id="GO:0050832">
    <property type="term" value="P:defense response to fungus"/>
    <property type="evidence" value="ECO:0007669"/>
    <property type="project" value="InterPro"/>
</dbReference>
<keyword evidence="1" id="KW-1015">Disulfide bond</keyword>
<dbReference type="GeneID" id="116208555"/>
<dbReference type="PANTHER" id="PTHR46351:SF6">
    <property type="entry name" value="PATHOGENESIS-RELATED PROTEIN PR-4A"/>
    <property type="match status" value="1"/>
</dbReference>
<dbReference type="AlphaFoldDB" id="A0A218X9Y8"/>
<dbReference type="GO" id="GO:0004540">
    <property type="term" value="F:RNA nuclease activity"/>
    <property type="evidence" value="ECO:0007669"/>
    <property type="project" value="InterPro"/>
</dbReference>
<evidence type="ECO:0000256" key="1">
    <source>
        <dbReference type="ARBA" id="ARBA00023157"/>
    </source>
</evidence>
<reference evidence="6" key="1">
    <citation type="journal article" date="2017" name="Plant J.">
        <title>The pomegranate (Punica granatum L.) genome and the genomics of punicalagin biosynthesis.</title>
        <authorList>
            <person name="Qin G."/>
            <person name="Xu C."/>
            <person name="Ming R."/>
            <person name="Tang H."/>
            <person name="Guyot R."/>
            <person name="Kramer E.M."/>
            <person name="Hu Y."/>
            <person name="Yi X."/>
            <person name="Qi Y."/>
            <person name="Xu X."/>
            <person name="Gao Z."/>
            <person name="Pan H."/>
            <person name="Jian J."/>
            <person name="Tian Y."/>
            <person name="Yue Z."/>
            <person name="Xu Y."/>
        </authorList>
    </citation>
    <scope>NUCLEOTIDE SEQUENCE [LARGE SCALE GENOMIC DNA]</scope>
    <source>
        <strain evidence="6">cv. Dabenzi</strain>
    </source>
</reference>
<evidence type="ECO:0000313" key="7">
    <source>
        <dbReference type="Proteomes" id="UP000233551"/>
    </source>
</evidence>
<name>A0A218X9Y8_PUNGR</name>
<comment type="caution">
    <text evidence="4">The sequence shown here is derived from an EMBL/GenBank/DDBJ whole genome shotgun (WGS) entry which is preliminary data.</text>
</comment>
<dbReference type="PANTHER" id="PTHR46351">
    <property type="entry name" value="WOUND-INDUCED PROTEIN WIN2"/>
    <property type="match status" value="1"/>
</dbReference>
<evidence type="ECO:0000313" key="4">
    <source>
        <dbReference type="EMBL" id="OWM82045.1"/>
    </source>
</evidence>
<gene>
    <name evidence="4" type="ORF">CDL15_Pgr001619</name>
    <name evidence="5" type="ORF">CRG98_034753</name>
</gene>
<dbReference type="InterPro" id="IPR018226">
    <property type="entry name" value="Barwin_CS"/>
</dbReference>
<dbReference type="EMBL" id="MTKT01002011">
    <property type="protein sequence ID" value="OWM82045.1"/>
    <property type="molecule type" value="Genomic_DNA"/>
</dbReference>
<dbReference type="InterPro" id="IPR044301">
    <property type="entry name" value="PR4"/>
</dbReference>
<accession>A0A218X9Y8</accession>
<dbReference type="PROSITE" id="PS51174">
    <property type="entry name" value="BARWIN_3"/>
    <property type="match status" value="1"/>
</dbReference>
<reference evidence="4" key="2">
    <citation type="submission" date="2017-06" db="EMBL/GenBank/DDBJ databases">
        <title>The pomegranate genome and the genomics of punicalagin biosynthesis.</title>
        <authorList>
            <person name="Xu C."/>
        </authorList>
    </citation>
    <scope>NUCLEOTIDE SEQUENCE [LARGE SCALE GENOMIC DNA]</scope>
    <source>
        <tissue evidence="4">Fresh leaf</tissue>
    </source>
</reference>
<organism evidence="4 6">
    <name type="scientific">Punica granatum</name>
    <name type="common">Pomegranate</name>
    <dbReference type="NCBI Taxonomy" id="22663"/>
    <lineage>
        <taxon>Eukaryota</taxon>
        <taxon>Viridiplantae</taxon>
        <taxon>Streptophyta</taxon>
        <taxon>Embryophyta</taxon>
        <taxon>Tracheophyta</taxon>
        <taxon>Spermatophyta</taxon>
        <taxon>Magnoliopsida</taxon>
        <taxon>eudicotyledons</taxon>
        <taxon>Gunneridae</taxon>
        <taxon>Pentapetalae</taxon>
        <taxon>rosids</taxon>
        <taxon>malvids</taxon>
        <taxon>Myrtales</taxon>
        <taxon>Lythraceae</taxon>
        <taxon>Punica</taxon>
    </lineage>
</organism>
<dbReference type="Proteomes" id="UP000197138">
    <property type="component" value="Unassembled WGS sequence"/>
</dbReference>
<evidence type="ECO:0000256" key="2">
    <source>
        <dbReference type="SAM" id="SignalP"/>
    </source>
</evidence>
<dbReference type="InterPro" id="IPR001153">
    <property type="entry name" value="Barwin_dom"/>
</dbReference>
<protein>
    <recommendedName>
        <fullName evidence="3">Barwin domain-containing protein</fullName>
    </recommendedName>
</protein>
<sequence length="150" mass="16342">MAINMRLASICTVAVIALLVSANNLGRASAQSATNVKARYHYYNPEENHWSLDDAKASCAPYYDNQPLTWKKAYGWTAYCAASGPTGQAACGKCLKVTNVKSGASKTVRIVDQCKRGDLSLDALVFRDLDTDHSGFVQGYITVNYQFVSC</sequence>
<feature type="chain" id="PRO_5014071901" description="Barwin domain-containing protein" evidence="2">
    <location>
        <begin position="23"/>
        <end position="150"/>
    </location>
</feature>
<dbReference type="EMBL" id="PGOL01002823">
    <property type="protein sequence ID" value="PKI44805.1"/>
    <property type="molecule type" value="Genomic_DNA"/>
</dbReference>
<feature type="domain" description="Barwin" evidence="3">
    <location>
        <begin position="31"/>
        <end position="150"/>
    </location>
</feature>
<dbReference type="STRING" id="22663.A0A218X9Y8"/>
<keyword evidence="2" id="KW-0732">Signal</keyword>
<dbReference type="InterPro" id="IPR036908">
    <property type="entry name" value="RlpA-like_sf"/>
</dbReference>